<name>A0A428MHD5_9BACT</name>
<evidence type="ECO:0000313" key="3">
    <source>
        <dbReference type="Proteomes" id="UP000269669"/>
    </source>
</evidence>
<dbReference type="EMBL" id="RSDW01000001">
    <property type="protein sequence ID" value="RSL16277.1"/>
    <property type="molecule type" value="Genomic_DNA"/>
</dbReference>
<organism evidence="2 3">
    <name type="scientific">Edaphobacter aggregans</name>
    <dbReference type="NCBI Taxonomy" id="570835"/>
    <lineage>
        <taxon>Bacteria</taxon>
        <taxon>Pseudomonadati</taxon>
        <taxon>Acidobacteriota</taxon>
        <taxon>Terriglobia</taxon>
        <taxon>Terriglobales</taxon>
        <taxon>Acidobacteriaceae</taxon>
        <taxon>Edaphobacter</taxon>
    </lineage>
</organism>
<evidence type="ECO:0000259" key="1">
    <source>
        <dbReference type="Pfam" id="PF05117"/>
    </source>
</evidence>
<evidence type="ECO:0000313" key="2">
    <source>
        <dbReference type="EMBL" id="RSL16277.1"/>
    </source>
</evidence>
<dbReference type="InterPro" id="IPR016097">
    <property type="entry name" value="DUF695"/>
</dbReference>
<gene>
    <name evidence="2" type="ORF">EDE15_1788</name>
</gene>
<dbReference type="RefSeq" id="WP_185827065.1">
    <property type="nucleotide sequence ID" value="NZ_RSDW01000001.1"/>
</dbReference>
<dbReference type="Proteomes" id="UP000269669">
    <property type="component" value="Unassembled WGS sequence"/>
</dbReference>
<accession>A0A428MHD5</accession>
<reference evidence="2 3" key="1">
    <citation type="submission" date="2018-12" db="EMBL/GenBank/DDBJ databases">
        <title>Sequencing of bacterial isolates from soil warming experiment in Harvard Forest, Massachusetts, USA.</title>
        <authorList>
            <person name="Deangelis K."/>
        </authorList>
    </citation>
    <scope>NUCLEOTIDE SEQUENCE [LARGE SCALE GENOMIC DNA]</scope>
    <source>
        <strain evidence="2 3">EB153</strain>
    </source>
</reference>
<sequence length="144" mass="16636">MASESNVAVWATAKSTHSGNGRAIIFRFAKEFQPHFDRTSQPDRIILVWRYESETGQPLSDEHQRMNLLEDMLGPALFEGEFATLALVSTGENLREWIYYTKSEDEFMDKLNEALAETAFPIEIHTAADPTWETYEEFIRNLRT</sequence>
<comment type="caution">
    <text evidence="2">The sequence shown here is derived from an EMBL/GenBank/DDBJ whole genome shotgun (WGS) entry which is preliminary data.</text>
</comment>
<proteinExistence type="predicted"/>
<dbReference type="Pfam" id="PF05117">
    <property type="entry name" value="DUF695"/>
    <property type="match status" value="1"/>
</dbReference>
<feature type="domain" description="DUF695" evidence="1">
    <location>
        <begin position="20"/>
        <end position="138"/>
    </location>
</feature>
<keyword evidence="3" id="KW-1185">Reference proteome</keyword>
<protein>
    <submittedName>
        <fullName evidence="2">Uncharacterized protein DUF695</fullName>
    </submittedName>
</protein>
<dbReference type="AlphaFoldDB" id="A0A428MHD5"/>